<proteinExistence type="predicted"/>
<reference evidence="1 2" key="1">
    <citation type="submission" date="2019-04" db="EMBL/GenBank/DDBJ databases">
        <title>Friends and foes A comparative genomics study of 23 Aspergillus species from section Flavi.</title>
        <authorList>
            <consortium name="DOE Joint Genome Institute"/>
            <person name="Kjaerbolling I."/>
            <person name="Vesth T."/>
            <person name="Frisvad J.C."/>
            <person name="Nybo J.L."/>
            <person name="Theobald S."/>
            <person name="Kildgaard S."/>
            <person name="Isbrandt T."/>
            <person name="Kuo A."/>
            <person name="Sato A."/>
            <person name="Lyhne E.K."/>
            <person name="Kogle M.E."/>
            <person name="Wiebenga A."/>
            <person name="Kun R.S."/>
            <person name="Lubbers R.J."/>
            <person name="Makela M.R."/>
            <person name="Barry K."/>
            <person name="Chovatia M."/>
            <person name="Clum A."/>
            <person name="Daum C."/>
            <person name="Haridas S."/>
            <person name="He G."/>
            <person name="LaButti K."/>
            <person name="Lipzen A."/>
            <person name="Mondo S."/>
            <person name="Riley R."/>
            <person name="Salamov A."/>
            <person name="Simmons B.A."/>
            <person name="Magnuson J.K."/>
            <person name="Henrissat B."/>
            <person name="Mortensen U.H."/>
            <person name="Larsen T.O."/>
            <person name="Devries R.P."/>
            <person name="Grigoriev I.V."/>
            <person name="Machida M."/>
            <person name="Baker S.E."/>
            <person name="Andersen M.R."/>
        </authorList>
    </citation>
    <scope>NUCLEOTIDE SEQUENCE [LARGE SCALE GENOMIC DNA]</scope>
    <source>
        <strain evidence="1 2">CBS 117625</strain>
    </source>
</reference>
<name>A0A5N6SPQ2_ASPPS</name>
<dbReference type="GeneID" id="43639031"/>
<gene>
    <name evidence="1" type="ORF">BDV38DRAFT_249274</name>
</gene>
<keyword evidence="2" id="KW-1185">Reference proteome</keyword>
<sequence length="77" mass="8852">MATEPQTSISVIELGREEAAREWKKKRTSRVLGQTIPMRPEQVQAKTIHYSFFPQCLEQDIIGTIRVRVHTGRLCIS</sequence>
<evidence type="ECO:0000313" key="2">
    <source>
        <dbReference type="Proteomes" id="UP000325672"/>
    </source>
</evidence>
<evidence type="ECO:0000313" key="1">
    <source>
        <dbReference type="EMBL" id="KAE8136565.1"/>
    </source>
</evidence>
<dbReference type="RefSeq" id="XP_031912628.1">
    <property type="nucleotide sequence ID" value="XM_032054821.1"/>
</dbReference>
<organism evidence="1 2">
    <name type="scientific">Aspergillus pseudotamarii</name>
    <dbReference type="NCBI Taxonomy" id="132259"/>
    <lineage>
        <taxon>Eukaryota</taxon>
        <taxon>Fungi</taxon>
        <taxon>Dikarya</taxon>
        <taxon>Ascomycota</taxon>
        <taxon>Pezizomycotina</taxon>
        <taxon>Eurotiomycetes</taxon>
        <taxon>Eurotiomycetidae</taxon>
        <taxon>Eurotiales</taxon>
        <taxon>Aspergillaceae</taxon>
        <taxon>Aspergillus</taxon>
        <taxon>Aspergillus subgen. Circumdati</taxon>
    </lineage>
</organism>
<accession>A0A5N6SPQ2</accession>
<dbReference type="AlphaFoldDB" id="A0A5N6SPQ2"/>
<protein>
    <submittedName>
        <fullName evidence="1">Uncharacterized protein</fullName>
    </submittedName>
</protein>
<dbReference type="Proteomes" id="UP000325672">
    <property type="component" value="Unassembled WGS sequence"/>
</dbReference>
<dbReference type="EMBL" id="ML743583">
    <property type="protein sequence ID" value="KAE8136565.1"/>
    <property type="molecule type" value="Genomic_DNA"/>
</dbReference>